<evidence type="ECO:0000256" key="1">
    <source>
        <dbReference type="SAM" id="MobiDB-lite"/>
    </source>
</evidence>
<feature type="region of interest" description="Disordered" evidence="1">
    <location>
        <begin position="370"/>
        <end position="410"/>
    </location>
</feature>
<reference evidence="2" key="1">
    <citation type="journal article" date="2022" name="Int. J. Mol. Sci.">
        <title>Draft Genome of Tanacetum Coccineum: Genomic Comparison of Closely Related Tanacetum-Family Plants.</title>
        <authorList>
            <person name="Yamashiro T."/>
            <person name="Shiraishi A."/>
            <person name="Nakayama K."/>
            <person name="Satake H."/>
        </authorList>
    </citation>
    <scope>NUCLEOTIDE SEQUENCE</scope>
</reference>
<gene>
    <name evidence="2" type="ORF">Tco_1003009</name>
</gene>
<comment type="caution">
    <text evidence="2">The sequence shown here is derived from an EMBL/GenBank/DDBJ whole genome shotgun (WGS) entry which is preliminary data.</text>
</comment>
<feature type="region of interest" description="Disordered" evidence="1">
    <location>
        <begin position="755"/>
        <end position="825"/>
    </location>
</feature>
<evidence type="ECO:0000313" key="2">
    <source>
        <dbReference type="EMBL" id="GJT59476.1"/>
    </source>
</evidence>
<feature type="compositionally biased region" description="Low complexity" evidence="1">
    <location>
        <begin position="788"/>
        <end position="800"/>
    </location>
</feature>
<sequence length="972" mass="109190">MSRQHSLMAELKEEVQLSNHRFSFDPDHLTHVYRLKEGIIINGLKACSRNWYDTIVHDFFWTTTFLRFTSFSKSRDLIFINQSKFALEILKKFGMDSCDPVDTPMVDRPSNWMRTPLGDYPVDQTRSHSMTGTLMYHMPCRPDLVVIVCCVLDIMVDLNIPANDGFPYKWVPIGKRNCVLDVHKPQRNPIFPIVVALLKNTNVFRAFTTSSTILAIYIQQFWDTMCFNSSTGLYSCQLDEQWFNLHKDILRDALDDITPANDNNPFMAPPSSDTVIEYVNTLGYPVHSGTCKTAGYDRPRHPTFLTDRKNLATTACGKKKTAHLLIPNIRFVRKDGIEIFGMSIPDALLTDEIKGAPNYDDYQEHVAKSKGGLVGKRRKPKSSLKLVDDPSDEGVPVKEPAHTDEEADPQRALELKVQVKGKKKVIDEQAAHNLFTLQTPTKKSPINQFIFQRHPLMPTEPTGHADSPSLDTELALTVNETKSDEEVPVFNTGDQNEGQARPNPGKQDKGQAGPNPGIQDKGQARSNPGDAAESQPQPSHRVHAGPNREHMDLETIDASSQQKAEQMDEEFTITAYPNVQENLKLPTEDQVILEEPVSSTGTLSSLKNLDKDLSFTDQFLSPYINTPPRFNPTDLSVLYTHDDAIRLSTTNINRNNLNNHNNNISSTTSLTITKHRRSDPSEQAVDEIVTNAVDWAMQAPLRARFRDLPIVDMKEILQQRMFEDNSYKAHEVYNDLYEALQKSLELDCSNQHLADQEEARKKKRKKHVALRTPFGSLPSPLPHPPPSAGAFGAPSISGASRSSQLPLPPPPPLSTDSGNDHLPKADSRQYWWKPLPEEERPATPEPAWTIPSSNVSDIEHKWASALVLTYETPAKNSLLAKTGDMFQIEECHKMLIAQVVWTNTEGDQVKIDVNRPLLLGGTPGHVTIQPQFFFNKDLEYLRYGSKGSNPALSISKMKAVSYPDFGLELLVP</sequence>
<reference evidence="2" key="2">
    <citation type="submission" date="2022-01" db="EMBL/GenBank/DDBJ databases">
        <authorList>
            <person name="Yamashiro T."/>
            <person name="Shiraishi A."/>
            <person name="Satake H."/>
            <person name="Nakayama K."/>
        </authorList>
    </citation>
    <scope>NUCLEOTIDE SEQUENCE</scope>
</reference>
<keyword evidence="3" id="KW-1185">Reference proteome</keyword>
<evidence type="ECO:0000313" key="3">
    <source>
        <dbReference type="Proteomes" id="UP001151760"/>
    </source>
</evidence>
<protein>
    <submittedName>
        <fullName evidence="2">Uncharacterized protein</fullName>
    </submittedName>
</protein>
<organism evidence="2 3">
    <name type="scientific">Tanacetum coccineum</name>
    <dbReference type="NCBI Taxonomy" id="301880"/>
    <lineage>
        <taxon>Eukaryota</taxon>
        <taxon>Viridiplantae</taxon>
        <taxon>Streptophyta</taxon>
        <taxon>Embryophyta</taxon>
        <taxon>Tracheophyta</taxon>
        <taxon>Spermatophyta</taxon>
        <taxon>Magnoliopsida</taxon>
        <taxon>eudicotyledons</taxon>
        <taxon>Gunneridae</taxon>
        <taxon>Pentapetalae</taxon>
        <taxon>asterids</taxon>
        <taxon>campanulids</taxon>
        <taxon>Asterales</taxon>
        <taxon>Asteraceae</taxon>
        <taxon>Asteroideae</taxon>
        <taxon>Anthemideae</taxon>
        <taxon>Anthemidinae</taxon>
        <taxon>Tanacetum</taxon>
    </lineage>
</organism>
<dbReference type="EMBL" id="BQNB010017114">
    <property type="protein sequence ID" value="GJT59476.1"/>
    <property type="molecule type" value="Genomic_DNA"/>
</dbReference>
<name>A0ABQ5F7V8_9ASTR</name>
<feature type="compositionally biased region" description="Basic and acidic residues" evidence="1">
    <location>
        <begin position="395"/>
        <end position="410"/>
    </location>
</feature>
<feature type="region of interest" description="Disordered" evidence="1">
    <location>
        <begin position="480"/>
        <end position="550"/>
    </location>
</feature>
<accession>A0ABQ5F7V8</accession>
<proteinExistence type="predicted"/>
<dbReference type="Proteomes" id="UP001151760">
    <property type="component" value="Unassembled WGS sequence"/>
</dbReference>